<organism evidence="2 3">
    <name type="scientific">Allonocardiopsis opalescens</name>
    <dbReference type="NCBI Taxonomy" id="1144618"/>
    <lineage>
        <taxon>Bacteria</taxon>
        <taxon>Bacillati</taxon>
        <taxon>Actinomycetota</taxon>
        <taxon>Actinomycetes</taxon>
        <taxon>Streptosporangiales</taxon>
        <taxon>Allonocardiopsis</taxon>
    </lineage>
</organism>
<keyword evidence="3" id="KW-1185">Reference proteome</keyword>
<dbReference type="EMBL" id="PVZC01000010">
    <property type="protein sequence ID" value="PRX92549.1"/>
    <property type="molecule type" value="Genomic_DNA"/>
</dbReference>
<comment type="caution">
    <text evidence="2">The sequence shown here is derived from an EMBL/GenBank/DDBJ whole genome shotgun (WGS) entry which is preliminary data.</text>
</comment>
<accession>A0A2T0PUI5</accession>
<dbReference type="AlphaFoldDB" id="A0A2T0PUI5"/>
<reference evidence="2 3" key="1">
    <citation type="submission" date="2018-03" db="EMBL/GenBank/DDBJ databases">
        <title>Genomic Encyclopedia of Archaeal and Bacterial Type Strains, Phase II (KMG-II): from individual species to whole genera.</title>
        <authorList>
            <person name="Goeker M."/>
        </authorList>
    </citation>
    <scope>NUCLEOTIDE SEQUENCE [LARGE SCALE GENOMIC DNA]</scope>
    <source>
        <strain evidence="2 3">DSM 45601</strain>
    </source>
</reference>
<keyword evidence="1" id="KW-1133">Transmembrane helix</keyword>
<evidence type="ECO:0000313" key="3">
    <source>
        <dbReference type="Proteomes" id="UP000237846"/>
    </source>
</evidence>
<evidence type="ECO:0000256" key="1">
    <source>
        <dbReference type="SAM" id="Phobius"/>
    </source>
</evidence>
<dbReference type="RefSeq" id="WP_106252904.1">
    <property type="nucleotide sequence ID" value="NZ_PVZC01000010.1"/>
</dbReference>
<evidence type="ECO:0000313" key="2">
    <source>
        <dbReference type="EMBL" id="PRX92549.1"/>
    </source>
</evidence>
<gene>
    <name evidence="2" type="ORF">CLV72_110311</name>
</gene>
<protein>
    <submittedName>
        <fullName evidence="2">Uncharacterized protein</fullName>
    </submittedName>
</protein>
<name>A0A2T0PUI5_9ACTN</name>
<dbReference type="Proteomes" id="UP000237846">
    <property type="component" value="Unassembled WGS sequence"/>
</dbReference>
<feature type="transmembrane region" description="Helical" evidence="1">
    <location>
        <begin position="25"/>
        <end position="47"/>
    </location>
</feature>
<keyword evidence="1" id="KW-0472">Membrane</keyword>
<sequence length="256" mass="26491">MGLDPEVVDELYPDPEPIGARGSRAWIWALVLLLVLVLVAVGGFLAVRALDRPEPYVTVPSPAGEGEVRVEVLYPPPPGTEAADPGLTDAVESTAASAEPGSSALPLSGDPAVLADLPEGETVLTQAHMRGLAAAHLGELLALLRQRAAAAELTAVAAQVEPNERQCADGGGHAYYLTALAGPVDMADTNAFTEDAVAAWTGMGLATEVFSNDADGVSATADAASATLTPRTYQWSITQTADSDYVRLYARTPCTP</sequence>
<proteinExistence type="predicted"/>
<keyword evidence="1" id="KW-0812">Transmembrane</keyword>